<comment type="caution">
    <text evidence="6">The sequence shown here is derived from an EMBL/GenBank/DDBJ whole genome shotgun (WGS) entry which is preliminary data.</text>
</comment>
<dbReference type="InterPro" id="IPR006638">
    <property type="entry name" value="Elp3/MiaA/NifB-like_rSAM"/>
</dbReference>
<dbReference type="AlphaFoldDB" id="A0A428WXK9"/>
<evidence type="ECO:0000256" key="1">
    <source>
        <dbReference type="ARBA" id="ARBA00022691"/>
    </source>
</evidence>
<sequence length="409" mass="44107">MGPGHAMTRRTGLLLLENSGGRLHLVPLDALRSVLLLDPGPAHHRQRTAECTALPSGQAMWVDLDEISPHVVPDRAVADVLTAFGVTGLQPADSPMLPEDRRATPFFGNLVDPDWLSVSLGGKCDSRCVFCFTEWIRHQPSLTFDQAIRALDEAASIAGLETVVFTGGEPTIRKDLPELVRHASGNGFKVVGLQTNGHRLAEPAYLDEILDAGVATVLLSLHGVRSETHDGIARRKGSFALALEALRAMSDRGKCLVSVNFVVCRENAHEAESLPDLVHGVAPAAEIRYSFPIVEGAAYDNVETTLPPLPLFADLVARARSRTTGTISVANVPPCVSSKLGLANTYALRQRRSMLAVSPFAALSTPRGEMSAKLEACHGCRFSDDCTGLQLAYLRRFPEAHRHIDTPSP</sequence>
<evidence type="ECO:0000256" key="4">
    <source>
        <dbReference type="ARBA" id="ARBA00023014"/>
    </source>
</evidence>
<evidence type="ECO:0000313" key="6">
    <source>
        <dbReference type="EMBL" id="RSM47824.1"/>
    </source>
</evidence>
<dbReference type="Pfam" id="PF04055">
    <property type="entry name" value="Radical_SAM"/>
    <property type="match status" value="1"/>
</dbReference>
<dbReference type="InterPro" id="IPR007197">
    <property type="entry name" value="rSAM"/>
</dbReference>
<organism evidence="6 7">
    <name type="scientific">Amycolatopsis balhimycina DSM 5908</name>
    <dbReference type="NCBI Taxonomy" id="1081091"/>
    <lineage>
        <taxon>Bacteria</taxon>
        <taxon>Bacillati</taxon>
        <taxon>Actinomycetota</taxon>
        <taxon>Actinomycetes</taxon>
        <taxon>Pseudonocardiales</taxon>
        <taxon>Pseudonocardiaceae</taxon>
        <taxon>Amycolatopsis</taxon>
    </lineage>
</organism>
<evidence type="ECO:0000259" key="5">
    <source>
        <dbReference type="PROSITE" id="PS51918"/>
    </source>
</evidence>
<dbReference type="Gene3D" id="3.20.20.70">
    <property type="entry name" value="Aldolase class I"/>
    <property type="match status" value="1"/>
</dbReference>
<dbReference type="GO" id="GO:0003824">
    <property type="term" value="F:catalytic activity"/>
    <property type="evidence" value="ECO:0007669"/>
    <property type="project" value="InterPro"/>
</dbReference>
<gene>
    <name evidence="6" type="ORF">DMA12_07585</name>
</gene>
<keyword evidence="1" id="KW-0949">S-adenosyl-L-methionine</keyword>
<dbReference type="InterPro" id="IPR013785">
    <property type="entry name" value="Aldolase_TIM"/>
</dbReference>
<protein>
    <submittedName>
        <fullName evidence="6">Radical SAM protein</fullName>
    </submittedName>
</protein>
<dbReference type="CDD" id="cd01335">
    <property type="entry name" value="Radical_SAM"/>
    <property type="match status" value="1"/>
</dbReference>
<dbReference type="PANTHER" id="PTHR11228">
    <property type="entry name" value="RADICAL SAM DOMAIN PROTEIN"/>
    <property type="match status" value="1"/>
</dbReference>
<keyword evidence="3" id="KW-0408">Iron</keyword>
<proteinExistence type="predicted"/>
<evidence type="ECO:0000256" key="2">
    <source>
        <dbReference type="ARBA" id="ARBA00022723"/>
    </source>
</evidence>
<evidence type="ECO:0000313" key="7">
    <source>
        <dbReference type="Proteomes" id="UP000286716"/>
    </source>
</evidence>
<dbReference type="InterPro" id="IPR058240">
    <property type="entry name" value="rSAM_sf"/>
</dbReference>
<keyword evidence="2" id="KW-0479">Metal-binding</keyword>
<dbReference type="SFLD" id="SFLDS00029">
    <property type="entry name" value="Radical_SAM"/>
    <property type="match status" value="1"/>
</dbReference>
<dbReference type="SFLD" id="SFLDG01067">
    <property type="entry name" value="SPASM/twitch_domain_containing"/>
    <property type="match status" value="1"/>
</dbReference>
<dbReference type="GO" id="GO:0051536">
    <property type="term" value="F:iron-sulfur cluster binding"/>
    <property type="evidence" value="ECO:0007669"/>
    <property type="project" value="UniProtKB-KW"/>
</dbReference>
<keyword evidence="7" id="KW-1185">Reference proteome</keyword>
<dbReference type="GO" id="GO:0046872">
    <property type="term" value="F:metal ion binding"/>
    <property type="evidence" value="ECO:0007669"/>
    <property type="project" value="UniProtKB-KW"/>
</dbReference>
<dbReference type="OrthoDB" id="9782387at2"/>
<dbReference type="Proteomes" id="UP000286716">
    <property type="component" value="Unassembled WGS sequence"/>
</dbReference>
<accession>A0A428WXK9</accession>
<dbReference type="SMART" id="SM00729">
    <property type="entry name" value="Elp3"/>
    <property type="match status" value="1"/>
</dbReference>
<dbReference type="PANTHER" id="PTHR11228:SF7">
    <property type="entry name" value="PQQA PEPTIDE CYCLASE"/>
    <property type="match status" value="1"/>
</dbReference>
<reference evidence="6 7" key="1">
    <citation type="submission" date="2018-05" db="EMBL/GenBank/DDBJ databases">
        <title>Evolution of GPA BGCs.</title>
        <authorList>
            <person name="Waglechner N."/>
            <person name="Wright G.D."/>
        </authorList>
    </citation>
    <scope>NUCLEOTIDE SEQUENCE [LARGE SCALE GENOMIC DNA]</scope>
    <source>
        <strain evidence="6 7">DSM 5908</strain>
    </source>
</reference>
<name>A0A428WXK9_AMYBA</name>
<keyword evidence="4" id="KW-0411">Iron-sulfur</keyword>
<dbReference type="InterPro" id="IPR050377">
    <property type="entry name" value="Radical_SAM_PqqE_MftC-like"/>
</dbReference>
<dbReference type="EMBL" id="QHHU01000008">
    <property type="protein sequence ID" value="RSM47824.1"/>
    <property type="molecule type" value="Genomic_DNA"/>
</dbReference>
<evidence type="ECO:0000256" key="3">
    <source>
        <dbReference type="ARBA" id="ARBA00023004"/>
    </source>
</evidence>
<dbReference type="PROSITE" id="PS51918">
    <property type="entry name" value="RADICAL_SAM"/>
    <property type="match status" value="1"/>
</dbReference>
<feature type="domain" description="Radical SAM core" evidence="5">
    <location>
        <begin position="108"/>
        <end position="334"/>
    </location>
</feature>
<dbReference type="SUPFAM" id="SSF102114">
    <property type="entry name" value="Radical SAM enzymes"/>
    <property type="match status" value="1"/>
</dbReference>